<name>A0A2R6QBJ5_9APHY</name>
<reference evidence="3 4" key="1">
    <citation type="submission" date="2018-02" db="EMBL/GenBank/DDBJ databases">
        <title>Genome sequence of the basidiomycete white-rot fungus Phlebia centrifuga.</title>
        <authorList>
            <person name="Granchi Z."/>
            <person name="Peng M."/>
            <person name="de Vries R.P."/>
            <person name="Hilden K."/>
            <person name="Makela M.R."/>
            <person name="Grigoriev I."/>
            <person name="Riley R."/>
        </authorList>
    </citation>
    <scope>NUCLEOTIDE SEQUENCE [LARGE SCALE GENOMIC DNA]</scope>
    <source>
        <strain evidence="3 4">FBCC195</strain>
    </source>
</reference>
<dbReference type="AlphaFoldDB" id="A0A2R6QBJ5"/>
<keyword evidence="4" id="KW-1185">Reference proteome</keyword>
<organism evidence="3 4">
    <name type="scientific">Hermanssonia centrifuga</name>
    <dbReference type="NCBI Taxonomy" id="98765"/>
    <lineage>
        <taxon>Eukaryota</taxon>
        <taxon>Fungi</taxon>
        <taxon>Dikarya</taxon>
        <taxon>Basidiomycota</taxon>
        <taxon>Agaricomycotina</taxon>
        <taxon>Agaricomycetes</taxon>
        <taxon>Polyporales</taxon>
        <taxon>Meruliaceae</taxon>
        <taxon>Hermanssonia</taxon>
    </lineage>
</organism>
<accession>A0A2R6QBJ5</accession>
<evidence type="ECO:0000313" key="4">
    <source>
        <dbReference type="Proteomes" id="UP000186601"/>
    </source>
</evidence>
<dbReference type="STRING" id="98765.A0A2R6QBJ5"/>
<feature type="domain" description="CWH43-like N-terminal" evidence="2">
    <location>
        <begin position="22"/>
        <end position="70"/>
    </location>
</feature>
<comment type="caution">
    <text evidence="3">The sequence shown here is derived from an EMBL/GenBank/DDBJ whole genome shotgun (WGS) entry which is preliminary data.</text>
</comment>
<evidence type="ECO:0000256" key="1">
    <source>
        <dbReference type="SAM" id="Phobius"/>
    </source>
</evidence>
<evidence type="ECO:0000259" key="2">
    <source>
        <dbReference type="Pfam" id="PF10277"/>
    </source>
</evidence>
<dbReference type="Pfam" id="PF10277">
    <property type="entry name" value="Frag1"/>
    <property type="match status" value="1"/>
</dbReference>
<keyword evidence="1" id="KW-0812">Transmembrane</keyword>
<dbReference type="OrthoDB" id="68581at2759"/>
<keyword evidence="1" id="KW-1133">Transmembrane helix</keyword>
<sequence>MPGKPSGQNSKRVARTVTFTASSVAVVHTYLAFTAFFSALVIGCLLHYKKIVKNGVAGFPQEWFPSVSATCVL</sequence>
<feature type="transmembrane region" description="Helical" evidence="1">
    <location>
        <begin position="20"/>
        <end position="46"/>
    </location>
</feature>
<protein>
    <recommendedName>
        <fullName evidence="2">CWH43-like N-terminal domain-containing protein</fullName>
    </recommendedName>
</protein>
<gene>
    <name evidence="3" type="ORF">PHLCEN_2v3778</name>
</gene>
<dbReference type="InterPro" id="IPR019402">
    <property type="entry name" value="CWH43_N"/>
</dbReference>
<dbReference type="Proteomes" id="UP000186601">
    <property type="component" value="Unassembled WGS sequence"/>
</dbReference>
<dbReference type="EMBL" id="MLYV02000368">
    <property type="protein sequence ID" value="PSS05496.1"/>
    <property type="molecule type" value="Genomic_DNA"/>
</dbReference>
<proteinExistence type="predicted"/>
<keyword evidence="1" id="KW-0472">Membrane</keyword>
<evidence type="ECO:0000313" key="3">
    <source>
        <dbReference type="EMBL" id="PSS05496.1"/>
    </source>
</evidence>